<evidence type="ECO:0000313" key="2">
    <source>
        <dbReference type="EMBL" id="QEU76246.1"/>
    </source>
</evidence>
<organism evidence="2 3">
    <name type="scientific">Streptomyces nitrosporeus</name>
    <dbReference type="NCBI Taxonomy" id="28894"/>
    <lineage>
        <taxon>Bacteria</taxon>
        <taxon>Bacillati</taxon>
        <taxon>Actinomycetota</taxon>
        <taxon>Actinomycetes</taxon>
        <taxon>Kitasatosporales</taxon>
        <taxon>Streptomycetaceae</taxon>
        <taxon>Streptomyces</taxon>
    </lineage>
</organism>
<gene>
    <name evidence="2" type="ORF">CP967_33545</name>
</gene>
<feature type="domain" description="Thoeris anti-defense 2-like" evidence="1">
    <location>
        <begin position="16"/>
        <end position="79"/>
    </location>
</feature>
<sequence length="102" mass="10993">MSWSDVLTRGAADPTLTFARRKWNERGKFVWIAPEAVVQAPDGHRYRLCATVYFKDADDVVKAYQPSMDGMTEADDWYVGVSGAKGGPAASSGAPARPSASP</sequence>
<name>A0A5J6FJS3_9ACTN</name>
<keyword evidence="3" id="KW-1185">Reference proteome</keyword>
<proteinExistence type="predicted"/>
<dbReference type="Proteomes" id="UP000326178">
    <property type="component" value="Chromosome"/>
</dbReference>
<dbReference type="OrthoDB" id="4219915at2"/>
<accession>A0A5J6FJS3</accession>
<protein>
    <recommendedName>
        <fullName evidence="1">Thoeris anti-defense 2-like domain-containing protein</fullName>
    </recommendedName>
</protein>
<evidence type="ECO:0000259" key="1">
    <source>
        <dbReference type="Pfam" id="PF11195"/>
    </source>
</evidence>
<dbReference type="KEGG" id="snk:CP967_33545"/>
<dbReference type="Pfam" id="PF11195">
    <property type="entry name" value="Tad2-like"/>
    <property type="match status" value="1"/>
</dbReference>
<dbReference type="EMBL" id="CP023702">
    <property type="protein sequence ID" value="QEU76246.1"/>
    <property type="molecule type" value="Genomic_DNA"/>
</dbReference>
<evidence type="ECO:0000313" key="3">
    <source>
        <dbReference type="Proteomes" id="UP000326178"/>
    </source>
</evidence>
<reference evidence="2 3" key="1">
    <citation type="submission" date="2017-09" db="EMBL/GenBank/DDBJ databases">
        <authorList>
            <person name="Lee N."/>
            <person name="Cho B.-K."/>
        </authorList>
    </citation>
    <scope>NUCLEOTIDE SEQUENCE [LARGE SCALE GENOMIC DNA]</scope>
    <source>
        <strain evidence="2 3">ATCC 12769</strain>
    </source>
</reference>
<dbReference type="RefSeq" id="WP_150492168.1">
    <property type="nucleotide sequence ID" value="NZ_BMUV01000026.1"/>
</dbReference>
<dbReference type="AlphaFoldDB" id="A0A5J6FJS3"/>
<dbReference type="InterPro" id="IPR021361">
    <property type="entry name" value="Tad2-like_dom"/>
</dbReference>